<dbReference type="Gene3D" id="2.60.40.10">
    <property type="entry name" value="Immunoglobulins"/>
    <property type="match status" value="1"/>
</dbReference>
<reference evidence="1" key="1">
    <citation type="submission" date="2021-12" db="EMBL/GenBank/DDBJ databases">
        <authorList>
            <person name="King R."/>
        </authorList>
    </citation>
    <scope>NUCLEOTIDE SEQUENCE</scope>
</reference>
<dbReference type="PANTHER" id="PTHR46348:SF1">
    <property type="entry name" value="DELETED IN LUNG AND ESOPHAGEAL CANCER PROTEIN 1"/>
    <property type="match status" value="1"/>
</dbReference>
<dbReference type="PANTHER" id="PTHR46348">
    <property type="entry name" value="DELETED IN LUNG AND ESOPHAGEAL CANCER PROTEIN 1"/>
    <property type="match status" value="1"/>
</dbReference>
<evidence type="ECO:0000313" key="2">
    <source>
        <dbReference type="Proteomes" id="UP001153292"/>
    </source>
</evidence>
<proteinExistence type="predicted"/>
<gene>
    <name evidence="1" type="ORF">CHILSU_LOCUS1666</name>
</gene>
<accession>A0ABN8L4J9</accession>
<evidence type="ECO:0008006" key="3">
    <source>
        <dbReference type="Google" id="ProtNLM"/>
    </source>
</evidence>
<organism evidence="1 2">
    <name type="scientific">Chilo suppressalis</name>
    <name type="common">Asiatic rice borer moth</name>
    <dbReference type="NCBI Taxonomy" id="168631"/>
    <lineage>
        <taxon>Eukaryota</taxon>
        <taxon>Metazoa</taxon>
        <taxon>Ecdysozoa</taxon>
        <taxon>Arthropoda</taxon>
        <taxon>Hexapoda</taxon>
        <taxon>Insecta</taxon>
        <taxon>Pterygota</taxon>
        <taxon>Neoptera</taxon>
        <taxon>Endopterygota</taxon>
        <taxon>Lepidoptera</taxon>
        <taxon>Glossata</taxon>
        <taxon>Ditrysia</taxon>
        <taxon>Pyraloidea</taxon>
        <taxon>Crambidae</taxon>
        <taxon>Crambinae</taxon>
        <taxon>Chilo</taxon>
    </lineage>
</organism>
<evidence type="ECO:0000313" key="1">
    <source>
        <dbReference type="EMBL" id="CAH2981088.1"/>
    </source>
</evidence>
<sequence length="686" mass="76736">MRLTQKEQYPWEEPWKPLTASEAFMEEDRKRAVRTENTCHCRYKNLYVPEVKRPQPPRYDDEGPPIEIVTEPPPLTRICACDDCTKPTLPDRQEPICLQFQRLPLKTVRTRRLVLRNESVITARWQTAVRNFPRKRNRTLASDPWAADVTEAGVAIQVSPSGGVLGPCARIELTISAYADCWGLYRDQILIMMEKLEPLVVDVWLEVAGAPLSFCMRPNSDCDEETPTLWISSSDRNRVVRVKNTSRSELAVHSYVLLENEHLQDALPFRLYFRFFDVLPQTCPCVNTSDSQDLSFDEESACESIPEEMGTGIELFLSADYGQQENTCFKVEPEMTTIAPGAYQHFQVTFETPEHGEQAQNAILLLRPLPTKPAGPCWYRPEPAPQAVQLRPVVRTGVLRASDCKLQVQYCALHLPRGDIMRIRKTFRIQNVGNGHLDVQACTSGAWSIVMNHHHQLACGSGCGCVNRSGERTHNVALHYPPMSSNQMTVEVCIHTADVWPRVEASASTSPQYEQWKKTVTPLHFYDSDNVLLSIPLILKLEYPRVNIEPAAIDFGFVADGDTRKSYFTVSHSSRTVTLDLAVIWTGSDAFRLWPKTLLILPGTSERVYVQYIATWCGGPVEGVVRVEYSVGAGGVGAGGAGAWCAAAAAVRAAPARDHKCRAPAHDYTDDGNLLPPDLLGGFNQN</sequence>
<name>A0ABN8L4J9_CHISP</name>
<protein>
    <recommendedName>
        <fullName evidence="3">Deleted in lung and esophageal cancer protein 1</fullName>
    </recommendedName>
</protein>
<dbReference type="InterPro" id="IPR013783">
    <property type="entry name" value="Ig-like_fold"/>
</dbReference>
<keyword evidence="2" id="KW-1185">Reference proteome</keyword>
<dbReference type="Proteomes" id="UP001153292">
    <property type="component" value="Chromosome 11"/>
</dbReference>
<dbReference type="EMBL" id="OU963904">
    <property type="protein sequence ID" value="CAH2981088.1"/>
    <property type="molecule type" value="Genomic_DNA"/>
</dbReference>
<dbReference type="InterPro" id="IPR033304">
    <property type="entry name" value="DLEC1"/>
</dbReference>